<evidence type="ECO:0000259" key="1">
    <source>
        <dbReference type="PROSITE" id="PS50801"/>
    </source>
</evidence>
<protein>
    <submittedName>
        <fullName evidence="2">STAS domain-containing protein</fullName>
    </submittedName>
</protein>
<dbReference type="Proteomes" id="UP001459204">
    <property type="component" value="Unassembled WGS sequence"/>
</dbReference>
<reference evidence="2 3" key="1">
    <citation type="submission" date="2024-04" db="EMBL/GenBank/DDBJ databases">
        <title>Draft genome sequence of Pseudoxanthomonas putridarboris WD12.</title>
        <authorList>
            <person name="Oh J."/>
        </authorList>
    </citation>
    <scope>NUCLEOTIDE SEQUENCE [LARGE SCALE GENOMIC DNA]</scope>
    <source>
        <strain evidence="2 3">WD12</strain>
    </source>
</reference>
<evidence type="ECO:0000313" key="2">
    <source>
        <dbReference type="EMBL" id="MEL1264235.1"/>
    </source>
</evidence>
<dbReference type="InterPro" id="IPR058548">
    <property type="entry name" value="MlaB-like_STAS"/>
</dbReference>
<dbReference type="InterPro" id="IPR036513">
    <property type="entry name" value="STAS_dom_sf"/>
</dbReference>
<accession>A0ABU9IZ27</accession>
<comment type="caution">
    <text evidence="2">The sequence shown here is derived from an EMBL/GenBank/DDBJ whole genome shotgun (WGS) entry which is preliminary data.</text>
</comment>
<evidence type="ECO:0000313" key="3">
    <source>
        <dbReference type="Proteomes" id="UP001459204"/>
    </source>
</evidence>
<sequence length="105" mass="10996">MSAVPLGDDLGIEAATDLKQHLAPHLAQPHTLVLDAGAVQRIHTASLQVLCSFVRQRRQAGLATDFGAASQSFRDAARLLGVGPQLGLAASDNDKDNSQQVENAA</sequence>
<dbReference type="PROSITE" id="PS50801">
    <property type="entry name" value="STAS"/>
    <property type="match status" value="1"/>
</dbReference>
<dbReference type="SUPFAM" id="SSF52091">
    <property type="entry name" value="SpoIIaa-like"/>
    <property type="match status" value="1"/>
</dbReference>
<dbReference type="InterPro" id="IPR002645">
    <property type="entry name" value="STAS_dom"/>
</dbReference>
<gene>
    <name evidence="2" type="ORF">AAD027_07610</name>
</gene>
<dbReference type="Pfam" id="PF13466">
    <property type="entry name" value="STAS_2"/>
    <property type="match status" value="1"/>
</dbReference>
<name>A0ABU9IZ27_9GAMM</name>
<feature type="domain" description="STAS" evidence="1">
    <location>
        <begin position="1"/>
        <end position="105"/>
    </location>
</feature>
<dbReference type="RefSeq" id="WP_341725428.1">
    <property type="nucleotide sequence ID" value="NZ_JBBWWT010000003.1"/>
</dbReference>
<dbReference type="Gene3D" id="3.30.750.24">
    <property type="entry name" value="STAS domain"/>
    <property type="match status" value="1"/>
</dbReference>
<proteinExistence type="predicted"/>
<organism evidence="2 3">
    <name type="scientific">Pseudoxanthomonas putridarboris</name>
    <dbReference type="NCBI Taxonomy" id="752605"/>
    <lineage>
        <taxon>Bacteria</taxon>
        <taxon>Pseudomonadati</taxon>
        <taxon>Pseudomonadota</taxon>
        <taxon>Gammaproteobacteria</taxon>
        <taxon>Lysobacterales</taxon>
        <taxon>Lysobacteraceae</taxon>
        <taxon>Pseudoxanthomonas</taxon>
    </lineage>
</organism>
<keyword evidence="3" id="KW-1185">Reference proteome</keyword>
<dbReference type="EMBL" id="JBBWWT010000003">
    <property type="protein sequence ID" value="MEL1264235.1"/>
    <property type="molecule type" value="Genomic_DNA"/>
</dbReference>